<comment type="caution">
    <text evidence="3">The sequence shown here is derived from an EMBL/GenBank/DDBJ whole genome shotgun (WGS) entry which is preliminary data.</text>
</comment>
<organism evidence="3 4">
    <name type="scientific">Sagittula stellata (strain ATCC 700073 / DSM 11524 / E-37)</name>
    <dbReference type="NCBI Taxonomy" id="388399"/>
    <lineage>
        <taxon>Bacteria</taxon>
        <taxon>Pseudomonadati</taxon>
        <taxon>Pseudomonadota</taxon>
        <taxon>Alphaproteobacteria</taxon>
        <taxon>Rhodobacterales</taxon>
        <taxon>Roseobacteraceae</taxon>
        <taxon>Sagittula</taxon>
    </lineage>
</organism>
<feature type="region of interest" description="Disordered" evidence="2">
    <location>
        <begin position="130"/>
        <end position="178"/>
    </location>
</feature>
<dbReference type="EMBL" id="AAYA01000017">
    <property type="protein sequence ID" value="EBA06260.1"/>
    <property type="molecule type" value="Genomic_DNA"/>
</dbReference>
<feature type="coiled-coil region" evidence="1">
    <location>
        <begin position="27"/>
        <end position="54"/>
    </location>
</feature>
<evidence type="ECO:0000313" key="4">
    <source>
        <dbReference type="Proteomes" id="UP000005713"/>
    </source>
</evidence>
<accession>A3K988</accession>
<keyword evidence="1" id="KW-0175">Coiled coil</keyword>
<evidence type="ECO:0000256" key="1">
    <source>
        <dbReference type="SAM" id="Coils"/>
    </source>
</evidence>
<name>A3K988_SAGS3</name>
<keyword evidence="4" id="KW-1185">Reference proteome</keyword>
<evidence type="ECO:0000313" key="3">
    <source>
        <dbReference type="EMBL" id="EBA06260.1"/>
    </source>
</evidence>
<dbReference type="Proteomes" id="UP000005713">
    <property type="component" value="Unassembled WGS sequence"/>
</dbReference>
<gene>
    <name evidence="3" type="ORF">SSE37_15296</name>
</gene>
<feature type="compositionally biased region" description="Basic and acidic residues" evidence="2">
    <location>
        <begin position="163"/>
        <end position="172"/>
    </location>
</feature>
<proteinExistence type="predicted"/>
<protein>
    <submittedName>
        <fullName evidence="3">Uncharacterized protein</fullName>
    </submittedName>
</protein>
<evidence type="ECO:0000256" key="2">
    <source>
        <dbReference type="SAM" id="MobiDB-lite"/>
    </source>
</evidence>
<reference evidence="3 4" key="1">
    <citation type="submission" date="2006-06" db="EMBL/GenBank/DDBJ databases">
        <authorList>
            <person name="Moran M.A."/>
            <person name="Ferriera S."/>
            <person name="Johnson J."/>
            <person name="Kravitz S."/>
            <person name="Beeson K."/>
            <person name="Sutton G."/>
            <person name="Rogers Y.-H."/>
            <person name="Friedman R."/>
            <person name="Frazier M."/>
            <person name="Venter J.C."/>
        </authorList>
    </citation>
    <scope>NUCLEOTIDE SEQUENCE [LARGE SCALE GENOMIC DNA]</scope>
    <source>
        <strain evidence="3 4">E-37</strain>
    </source>
</reference>
<dbReference type="eggNOG" id="ENOG50348QI">
    <property type="taxonomic scope" value="Bacteria"/>
</dbReference>
<dbReference type="AlphaFoldDB" id="A3K988"/>
<sequence length="178" mass="19441">MTCRTVYMSENRIGAVMSSITLTNKTVETWRAEAASLRAQIAHIERKIAAAEVLLTDVDDAAHHVEKTRSSDAGSDMSLVDAILRVLQDMGGGPLSNDEIKDLLPTVGFDINSMHRNYYYTATKRLSDRGSVRKNEDGTYSLPKENEPPKGGSEAEEIAASSEAHEQGKDGDLLGYHS</sequence>